<feature type="transmembrane region" description="Helical" evidence="1">
    <location>
        <begin position="41"/>
        <end position="60"/>
    </location>
</feature>
<protein>
    <submittedName>
        <fullName evidence="2">Uncharacterized protein</fullName>
    </submittedName>
</protein>
<sequence>MITNAAHLHLVLNHLPIFGILFALCLLLAGLGLRDRSLKRAGLVTLILIALATPGVYLSGEAAEETVEKLPGFLETYIEKHEELAKIALLFTSASGVLSALSLLKGESRKLVALTLLWGLLTFAVLGLVGNSGGKIRHSEIRGEQPPAYEVE</sequence>
<comment type="caution">
    <text evidence="2">The sequence shown here is derived from an EMBL/GenBank/DDBJ whole genome shotgun (WGS) entry which is preliminary data.</text>
</comment>
<keyword evidence="1" id="KW-0472">Membrane</keyword>
<gene>
    <name evidence="2" type="ORF">ENJ61_06400</name>
</gene>
<accession>A0A7C5QIR8</accession>
<evidence type="ECO:0000313" key="2">
    <source>
        <dbReference type="EMBL" id="HHJ64522.1"/>
    </source>
</evidence>
<feature type="transmembrane region" description="Helical" evidence="1">
    <location>
        <begin position="111"/>
        <end position="130"/>
    </location>
</feature>
<feature type="transmembrane region" description="Helical" evidence="1">
    <location>
        <begin position="6"/>
        <end position="29"/>
    </location>
</feature>
<organism evidence="2">
    <name type="scientific">Aquifex aeolicus</name>
    <dbReference type="NCBI Taxonomy" id="63363"/>
    <lineage>
        <taxon>Bacteria</taxon>
        <taxon>Pseudomonadati</taxon>
        <taxon>Aquificota</taxon>
        <taxon>Aquificia</taxon>
        <taxon>Aquificales</taxon>
        <taxon>Aquificaceae</taxon>
        <taxon>Aquifex</taxon>
    </lineage>
</organism>
<dbReference type="AlphaFoldDB" id="A0A7C5QIR8"/>
<name>A0A7C5QIR8_AQUAO</name>
<keyword evidence="1" id="KW-0812">Transmembrane</keyword>
<dbReference type="EMBL" id="DRNB01000231">
    <property type="protein sequence ID" value="HHJ64522.1"/>
    <property type="molecule type" value="Genomic_DNA"/>
</dbReference>
<dbReference type="Proteomes" id="UP000885792">
    <property type="component" value="Unassembled WGS sequence"/>
</dbReference>
<reference evidence="2" key="1">
    <citation type="journal article" date="2020" name="mSystems">
        <title>Genome- and Community-Level Interaction Insights into Carbon Utilization and Element Cycling Functions of Hydrothermarchaeota in Hydrothermal Sediment.</title>
        <authorList>
            <person name="Zhou Z."/>
            <person name="Liu Y."/>
            <person name="Xu W."/>
            <person name="Pan J."/>
            <person name="Luo Z.H."/>
            <person name="Li M."/>
        </authorList>
    </citation>
    <scope>NUCLEOTIDE SEQUENCE [LARGE SCALE GENOMIC DNA]</scope>
    <source>
        <strain evidence="2">HyVt-501</strain>
    </source>
</reference>
<evidence type="ECO:0000256" key="1">
    <source>
        <dbReference type="SAM" id="Phobius"/>
    </source>
</evidence>
<proteinExistence type="predicted"/>
<keyword evidence="1" id="KW-1133">Transmembrane helix</keyword>